<protein>
    <submittedName>
        <fullName evidence="10">Rhodopsin-like orphan GPCR</fullName>
    </submittedName>
</protein>
<feature type="transmembrane region" description="Helical" evidence="8">
    <location>
        <begin position="78"/>
        <end position="100"/>
    </location>
</feature>
<comment type="caution">
    <text evidence="10">The sequence shown here is derived from an EMBL/GenBank/DDBJ whole genome shotgun (WGS) entry which is preliminary data.</text>
</comment>
<feature type="transmembrane region" description="Helical" evidence="8">
    <location>
        <begin position="128"/>
        <end position="149"/>
    </location>
</feature>
<dbReference type="PROSITE" id="PS50262">
    <property type="entry name" value="G_PROTEIN_RECEP_F1_2"/>
    <property type="match status" value="1"/>
</dbReference>
<evidence type="ECO:0000256" key="1">
    <source>
        <dbReference type="ARBA" id="ARBA00004141"/>
    </source>
</evidence>
<dbReference type="STRING" id="6182.A0A4Z2CZH7"/>
<evidence type="ECO:0000313" key="11">
    <source>
        <dbReference type="Proteomes" id="UP000311919"/>
    </source>
</evidence>
<evidence type="ECO:0000256" key="6">
    <source>
        <dbReference type="ARBA" id="ARBA00023170"/>
    </source>
</evidence>
<keyword evidence="3 8" id="KW-1133">Transmembrane helix</keyword>
<proteinExistence type="predicted"/>
<evidence type="ECO:0000313" key="10">
    <source>
        <dbReference type="EMBL" id="TNN09538.1"/>
    </source>
</evidence>
<dbReference type="GO" id="GO:0004930">
    <property type="term" value="F:G protein-coupled receptor activity"/>
    <property type="evidence" value="ECO:0007669"/>
    <property type="project" value="UniProtKB-KW"/>
</dbReference>
<dbReference type="GO" id="GO:0005886">
    <property type="term" value="C:plasma membrane"/>
    <property type="evidence" value="ECO:0007669"/>
    <property type="project" value="TreeGrafter"/>
</dbReference>
<feature type="transmembrane region" description="Helical" evidence="8">
    <location>
        <begin position="213"/>
        <end position="241"/>
    </location>
</feature>
<dbReference type="OrthoDB" id="6255479at2759"/>
<sequence>MEALVNWTELFTPFDTLIDCIRVERNLTNANNFLCGLSKVFGTLLAYIFPFIGTFNFINNSIVAAVFLIPLRRENRYYIFLGILAIADIGINFFIGWLWLFPSFGVPFATSGSVYYFILTRSVESCRLLTFLQTFWCNLRGIVYIILAFDRLLLMYQPLGQKIPSKYLTIILLIIAFTTSIAISIPIGIYYGFKKVRNFFSCWYIDYGRFLSFYQVLLSNSCLFHLAIVSLFDILLLVKIIRWSRSRHKMTDKASTLNMKQISPTITLLVLNAVSFVSSLPSGVTYMILVCMTDASLEFARSITFLIYLSLILMMLQSAFNILLYYVRMEKFRQVLLKSFLCHCIHTRLSSSIRSSTVSTNL</sequence>
<keyword evidence="2 8" id="KW-0812">Transmembrane</keyword>
<keyword evidence="4" id="KW-0297">G-protein coupled receptor</keyword>
<keyword evidence="7" id="KW-0807">Transducer</keyword>
<dbReference type="InterPro" id="IPR017452">
    <property type="entry name" value="GPCR_Rhodpsn_7TM"/>
</dbReference>
<comment type="subcellular location">
    <subcellularLocation>
        <location evidence="1">Membrane</location>
        <topology evidence="1">Multi-pass membrane protein</topology>
    </subcellularLocation>
</comment>
<dbReference type="AlphaFoldDB" id="A0A4Z2CZH7"/>
<feature type="transmembrane region" description="Helical" evidence="8">
    <location>
        <begin position="262"/>
        <end position="289"/>
    </location>
</feature>
<dbReference type="PANTHER" id="PTHR24243:SF208">
    <property type="entry name" value="PYROKININ-1 RECEPTOR"/>
    <property type="match status" value="1"/>
</dbReference>
<dbReference type="EMBL" id="SKCS01000394">
    <property type="protein sequence ID" value="TNN09538.1"/>
    <property type="molecule type" value="Genomic_DNA"/>
</dbReference>
<name>A0A4Z2CZH7_SCHJA</name>
<keyword evidence="5 8" id="KW-0472">Membrane</keyword>
<gene>
    <name evidence="10" type="ORF">EWB00_006249</name>
</gene>
<dbReference type="Proteomes" id="UP000311919">
    <property type="component" value="Unassembled WGS sequence"/>
</dbReference>
<evidence type="ECO:0000256" key="5">
    <source>
        <dbReference type="ARBA" id="ARBA00023136"/>
    </source>
</evidence>
<evidence type="ECO:0000256" key="2">
    <source>
        <dbReference type="ARBA" id="ARBA00022692"/>
    </source>
</evidence>
<keyword evidence="6" id="KW-0675">Receptor</keyword>
<organism evidence="10 11">
    <name type="scientific">Schistosoma japonicum</name>
    <name type="common">Blood fluke</name>
    <dbReference type="NCBI Taxonomy" id="6182"/>
    <lineage>
        <taxon>Eukaryota</taxon>
        <taxon>Metazoa</taxon>
        <taxon>Spiralia</taxon>
        <taxon>Lophotrochozoa</taxon>
        <taxon>Platyhelminthes</taxon>
        <taxon>Trematoda</taxon>
        <taxon>Digenea</taxon>
        <taxon>Strigeidida</taxon>
        <taxon>Schistosomatoidea</taxon>
        <taxon>Schistosomatidae</taxon>
        <taxon>Schistosoma</taxon>
    </lineage>
</organism>
<feature type="domain" description="G-protein coupled receptors family 1 profile" evidence="9">
    <location>
        <begin position="59"/>
        <end position="325"/>
    </location>
</feature>
<feature type="transmembrane region" description="Helical" evidence="8">
    <location>
        <begin position="47"/>
        <end position="71"/>
    </location>
</feature>
<evidence type="ECO:0000256" key="8">
    <source>
        <dbReference type="SAM" id="Phobius"/>
    </source>
</evidence>
<dbReference type="SUPFAM" id="SSF81321">
    <property type="entry name" value="Family A G protein-coupled receptor-like"/>
    <property type="match status" value="1"/>
</dbReference>
<evidence type="ECO:0000256" key="7">
    <source>
        <dbReference type="ARBA" id="ARBA00023224"/>
    </source>
</evidence>
<dbReference type="Gene3D" id="1.20.1070.10">
    <property type="entry name" value="Rhodopsin 7-helix transmembrane proteins"/>
    <property type="match status" value="1"/>
</dbReference>
<feature type="transmembrane region" description="Helical" evidence="8">
    <location>
        <begin position="170"/>
        <end position="193"/>
    </location>
</feature>
<feature type="transmembrane region" description="Helical" evidence="8">
    <location>
        <begin position="305"/>
        <end position="327"/>
    </location>
</feature>
<dbReference type="PANTHER" id="PTHR24243">
    <property type="entry name" value="G-PROTEIN COUPLED RECEPTOR"/>
    <property type="match status" value="1"/>
</dbReference>
<evidence type="ECO:0000259" key="9">
    <source>
        <dbReference type="PROSITE" id="PS50262"/>
    </source>
</evidence>
<accession>A0A4Z2CZH7</accession>
<evidence type="ECO:0000256" key="4">
    <source>
        <dbReference type="ARBA" id="ARBA00023040"/>
    </source>
</evidence>
<reference evidence="10 11" key="1">
    <citation type="submission" date="2019-03" db="EMBL/GenBank/DDBJ databases">
        <title>An improved genome assembly of the fluke Schistosoma japonicum.</title>
        <authorList>
            <person name="Hu W."/>
            <person name="Luo F."/>
            <person name="Yin M."/>
            <person name="Mo X."/>
            <person name="Sun C."/>
            <person name="Wu Q."/>
            <person name="Zhu B."/>
            <person name="Xiang M."/>
            <person name="Wang J."/>
            <person name="Wang Y."/>
            <person name="Zhang T."/>
            <person name="Xu B."/>
            <person name="Zheng H."/>
            <person name="Feng Z."/>
        </authorList>
    </citation>
    <scope>NUCLEOTIDE SEQUENCE [LARGE SCALE GENOMIC DNA]</scope>
    <source>
        <strain evidence="10">HuSjv2</strain>
        <tissue evidence="10">Worms</tissue>
    </source>
</reference>
<evidence type="ECO:0000256" key="3">
    <source>
        <dbReference type="ARBA" id="ARBA00022989"/>
    </source>
</evidence>
<keyword evidence="11" id="KW-1185">Reference proteome</keyword>